<dbReference type="AlphaFoldDB" id="A0AAD8WRM9"/>
<dbReference type="GO" id="GO:0006952">
    <property type="term" value="P:defense response"/>
    <property type="evidence" value="ECO:0007669"/>
    <property type="project" value="InterPro"/>
</dbReference>
<dbReference type="SUPFAM" id="SSF49562">
    <property type="entry name" value="C2 domain (Calcium/lipid-binding domain, CaLB)"/>
    <property type="match status" value="1"/>
</dbReference>
<reference evidence="2" key="1">
    <citation type="submission" date="2023-07" db="EMBL/GenBank/DDBJ databases">
        <title>A chromosome-level genome assembly of Lolium multiflorum.</title>
        <authorList>
            <person name="Chen Y."/>
            <person name="Copetti D."/>
            <person name="Kolliker R."/>
            <person name="Studer B."/>
        </authorList>
    </citation>
    <scope>NUCLEOTIDE SEQUENCE</scope>
    <source>
        <strain evidence="2">02402/16</strain>
        <tissue evidence="2">Leaf</tissue>
    </source>
</reference>
<dbReference type="PANTHER" id="PTHR32246">
    <property type="entry name" value="INGRESSION PROTEIN FIC1"/>
    <property type="match status" value="1"/>
</dbReference>
<proteinExistence type="predicted"/>
<name>A0AAD8WRM9_LOLMU</name>
<comment type="caution">
    <text evidence="2">The sequence shown here is derived from an EMBL/GenBank/DDBJ whole genome shotgun (WGS) entry which is preliminary data.</text>
</comment>
<dbReference type="Pfam" id="PF00168">
    <property type="entry name" value="C2"/>
    <property type="match status" value="1"/>
</dbReference>
<dbReference type="InterPro" id="IPR000008">
    <property type="entry name" value="C2_dom"/>
</dbReference>
<protein>
    <recommendedName>
        <fullName evidence="1">C2 domain-containing protein</fullName>
    </recommendedName>
</protein>
<evidence type="ECO:0000259" key="1">
    <source>
        <dbReference type="PROSITE" id="PS50004"/>
    </source>
</evidence>
<gene>
    <name evidence="2" type="ORF">QYE76_038867</name>
</gene>
<dbReference type="Proteomes" id="UP001231189">
    <property type="component" value="Unassembled WGS sequence"/>
</dbReference>
<accession>A0AAD8WRM9</accession>
<organism evidence="2 3">
    <name type="scientific">Lolium multiflorum</name>
    <name type="common">Italian ryegrass</name>
    <name type="synonym">Lolium perenne subsp. multiflorum</name>
    <dbReference type="NCBI Taxonomy" id="4521"/>
    <lineage>
        <taxon>Eukaryota</taxon>
        <taxon>Viridiplantae</taxon>
        <taxon>Streptophyta</taxon>
        <taxon>Embryophyta</taxon>
        <taxon>Tracheophyta</taxon>
        <taxon>Spermatophyta</taxon>
        <taxon>Magnoliopsida</taxon>
        <taxon>Liliopsida</taxon>
        <taxon>Poales</taxon>
        <taxon>Poaceae</taxon>
        <taxon>BOP clade</taxon>
        <taxon>Pooideae</taxon>
        <taxon>Poodae</taxon>
        <taxon>Poeae</taxon>
        <taxon>Poeae Chloroplast Group 2 (Poeae type)</taxon>
        <taxon>Loliodinae</taxon>
        <taxon>Loliinae</taxon>
        <taxon>Lolium</taxon>
    </lineage>
</organism>
<dbReference type="SMART" id="SM00239">
    <property type="entry name" value="C2"/>
    <property type="match status" value="1"/>
</dbReference>
<sequence length="253" mass="27291">MVHRVLELTLVSAHSLKDVNLFSRMEVYAIASVFGDPRTRQRTHTDHDGGRHPRWEDTLWFAVPPTAAAASAYLHVLLRTERLFGFDYRDVGEVSIPLADLLDGASGSATAWRCASYKVQKMQFAERRGMLSVSYRLGPVMAPVFRDDDAALGYEVAAPWQYRPPRYAYVPEYQLVNPPSYVGMPPAPEFGAGSGTAAASAGTKNILKSGSLALGLGGGFGGMMFGDMSSLYKSFHDDAGHGAAGVDTGVVAI</sequence>
<dbReference type="Gene3D" id="2.60.40.150">
    <property type="entry name" value="C2 domain"/>
    <property type="match status" value="1"/>
</dbReference>
<dbReference type="CDD" id="cd04051">
    <property type="entry name" value="C2_SRC2_like"/>
    <property type="match status" value="1"/>
</dbReference>
<dbReference type="PANTHER" id="PTHR32246:SF167">
    <property type="entry name" value="C2 DOMAIN-CONTAINING PROTEIN"/>
    <property type="match status" value="1"/>
</dbReference>
<dbReference type="InterPro" id="IPR044750">
    <property type="entry name" value="C2_SRC2/BAP"/>
</dbReference>
<keyword evidence="3" id="KW-1185">Reference proteome</keyword>
<dbReference type="InterPro" id="IPR035892">
    <property type="entry name" value="C2_domain_sf"/>
</dbReference>
<dbReference type="EMBL" id="JAUUTY010000002">
    <property type="protein sequence ID" value="KAK1678019.1"/>
    <property type="molecule type" value="Genomic_DNA"/>
</dbReference>
<feature type="domain" description="C2" evidence="1">
    <location>
        <begin position="1"/>
        <end position="113"/>
    </location>
</feature>
<dbReference type="PROSITE" id="PS50004">
    <property type="entry name" value="C2"/>
    <property type="match status" value="1"/>
</dbReference>
<evidence type="ECO:0000313" key="3">
    <source>
        <dbReference type="Proteomes" id="UP001231189"/>
    </source>
</evidence>
<evidence type="ECO:0000313" key="2">
    <source>
        <dbReference type="EMBL" id="KAK1678019.1"/>
    </source>
</evidence>